<dbReference type="PANTHER" id="PTHR10730">
    <property type="entry name" value="PROCOLLAGEN-LYSINE,2-OXOGLUTARATE 5-DIOXYGENASE/GLYCOSYLTRANSFERASE 25 FAMILY MEMBER"/>
    <property type="match status" value="1"/>
</dbReference>
<keyword evidence="6" id="KW-1185">Reference proteome</keyword>
<gene>
    <name evidence="5" type="ORF">CKM354_000897100</name>
</gene>
<evidence type="ECO:0000259" key="4">
    <source>
        <dbReference type="Pfam" id="PF01755"/>
    </source>
</evidence>
<evidence type="ECO:0000256" key="1">
    <source>
        <dbReference type="ARBA" id="ARBA00006721"/>
    </source>
</evidence>
<name>A0A9P3CU81_9PEZI</name>
<dbReference type="RefSeq" id="XP_044660307.1">
    <property type="nucleotide sequence ID" value="XM_044804372.1"/>
</dbReference>
<dbReference type="AlphaFoldDB" id="A0A9P3CU81"/>
<comment type="caution">
    <text evidence="5">The sequence shown here is derived from an EMBL/GenBank/DDBJ whole genome shotgun (WGS) entry which is preliminary data.</text>
</comment>
<accession>A0A9P3CU81</accession>
<dbReference type="OrthoDB" id="47375at2759"/>
<keyword evidence="2" id="KW-0328">Glycosyltransferase</keyword>
<organism evidence="5 6">
    <name type="scientific">Cercospora kikuchii</name>
    <dbReference type="NCBI Taxonomy" id="84275"/>
    <lineage>
        <taxon>Eukaryota</taxon>
        <taxon>Fungi</taxon>
        <taxon>Dikarya</taxon>
        <taxon>Ascomycota</taxon>
        <taxon>Pezizomycotina</taxon>
        <taxon>Dothideomycetes</taxon>
        <taxon>Dothideomycetidae</taxon>
        <taxon>Mycosphaerellales</taxon>
        <taxon>Mycosphaerellaceae</taxon>
        <taxon>Cercospora</taxon>
    </lineage>
</organism>
<dbReference type="EMBL" id="BOLY01000006">
    <property type="protein sequence ID" value="GIZ45820.1"/>
    <property type="molecule type" value="Genomic_DNA"/>
</dbReference>
<dbReference type="GO" id="GO:0016740">
    <property type="term" value="F:transferase activity"/>
    <property type="evidence" value="ECO:0007669"/>
    <property type="project" value="UniProtKB-KW"/>
</dbReference>
<evidence type="ECO:0000313" key="5">
    <source>
        <dbReference type="EMBL" id="GIZ45820.1"/>
    </source>
</evidence>
<sequence>MTMVFMRHMFARQMLLASSALATLLLVILILEVAHHSSLSGFQFAEWNITATHNDTTAPPLPELLDDVSNATLGFQKIFVINLASRSDRRDSANLAAVLTGLKFEFVEAATHIDQKFMPPGAEDVDLKEGAAAAWRSHVDILRRIVDENISSALILEDDADWDIRIKSQMRDFAKASRRLLQPLVNATDQPLDRRFSRPLPVNYVLGDANTTEPTTSPYGDLDRWDMLWIGHCGVSLPLPGNATAISSQARVMLPQEMTARVIIPNDMTVPPRRYIQREFSDRQLVNQYPDYTRVVARTRGGTCSLAYGVSQTGARKLLWETGIRALTAPMDLMYRSLCDGTFGRDMINCLSPSPALFGHYRPPGPSSKWSNIDDLSEMEQKDYPTSGNVRWGARFNIHNMVNGKTDYWDPFDDEE</sequence>
<keyword evidence="3" id="KW-0808">Transferase</keyword>
<dbReference type="InterPro" id="IPR002654">
    <property type="entry name" value="Glyco_trans_25"/>
</dbReference>
<dbReference type="PANTHER" id="PTHR10730:SF53">
    <property type="entry name" value="GLYCOSYLTRANSFERASE 25 FAMILY MEMBER"/>
    <property type="match status" value="1"/>
</dbReference>
<dbReference type="Proteomes" id="UP000825890">
    <property type="component" value="Unassembled WGS sequence"/>
</dbReference>
<dbReference type="GeneID" id="68294546"/>
<proteinExistence type="inferred from homology"/>
<dbReference type="Pfam" id="PF01755">
    <property type="entry name" value="Glyco_transf_25"/>
    <property type="match status" value="1"/>
</dbReference>
<evidence type="ECO:0000313" key="6">
    <source>
        <dbReference type="Proteomes" id="UP000825890"/>
    </source>
</evidence>
<feature type="domain" description="Glycosyl transferase family 25" evidence="4">
    <location>
        <begin position="76"/>
        <end position="176"/>
    </location>
</feature>
<evidence type="ECO:0000256" key="2">
    <source>
        <dbReference type="ARBA" id="ARBA00022676"/>
    </source>
</evidence>
<dbReference type="CDD" id="cd06532">
    <property type="entry name" value="Glyco_transf_25"/>
    <property type="match status" value="1"/>
</dbReference>
<reference evidence="5 6" key="1">
    <citation type="submission" date="2021-01" db="EMBL/GenBank/DDBJ databases">
        <title>Cercospora kikuchii MAFF 305040 whole genome shotgun sequence.</title>
        <authorList>
            <person name="Kashiwa T."/>
            <person name="Suzuki T."/>
        </authorList>
    </citation>
    <scope>NUCLEOTIDE SEQUENCE [LARGE SCALE GENOMIC DNA]</scope>
    <source>
        <strain evidence="5 6">MAFF 305040</strain>
    </source>
</reference>
<comment type="similarity">
    <text evidence="1">Belongs to the glycosyltransferase 25 family.</text>
</comment>
<dbReference type="InterPro" id="IPR050757">
    <property type="entry name" value="Collagen_mod_GT25"/>
</dbReference>
<protein>
    <recommendedName>
        <fullName evidence="4">Glycosyl transferase family 25 domain-containing protein</fullName>
    </recommendedName>
</protein>
<evidence type="ECO:0000256" key="3">
    <source>
        <dbReference type="ARBA" id="ARBA00022679"/>
    </source>
</evidence>